<reference evidence="4" key="1">
    <citation type="submission" date="2021-11" db="EMBL/GenBank/DDBJ databases">
        <title>Genome sequence.</title>
        <authorList>
            <person name="Sun Q."/>
        </authorList>
    </citation>
    <scope>NUCLEOTIDE SEQUENCE</scope>
    <source>
        <strain evidence="4">JC740</strain>
    </source>
</reference>
<evidence type="ECO:0000256" key="1">
    <source>
        <dbReference type="SAM" id="MobiDB-lite"/>
    </source>
</evidence>
<name>A0ABS8NJM6_9BACT</name>
<keyword evidence="5" id="KW-1185">Reference proteome</keyword>
<evidence type="ECO:0000256" key="2">
    <source>
        <dbReference type="SAM" id="SignalP"/>
    </source>
</evidence>
<dbReference type="PANTHER" id="PTHR34512">
    <property type="entry name" value="CELL SURFACE PROTEIN"/>
    <property type="match status" value="1"/>
</dbReference>
<comment type="caution">
    <text evidence="4">The sequence shown here is derived from an EMBL/GenBank/DDBJ whole genome shotgun (WGS) entry which is preliminary data.</text>
</comment>
<gene>
    <name evidence="4" type="ORF">LOC71_15925</name>
</gene>
<dbReference type="InterPro" id="IPR011047">
    <property type="entry name" value="Quinoprotein_ADH-like_sf"/>
</dbReference>
<keyword evidence="2" id="KW-0732">Signal</keyword>
<evidence type="ECO:0000313" key="4">
    <source>
        <dbReference type="EMBL" id="MCC9643774.1"/>
    </source>
</evidence>
<dbReference type="InterPro" id="IPR002372">
    <property type="entry name" value="PQQ_rpt_dom"/>
</dbReference>
<dbReference type="InterPro" id="IPR015943">
    <property type="entry name" value="WD40/YVTN_repeat-like_dom_sf"/>
</dbReference>
<proteinExistence type="predicted"/>
<dbReference type="SUPFAM" id="SSF50998">
    <property type="entry name" value="Quinoprotein alcohol dehydrogenase-like"/>
    <property type="match status" value="1"/>
</dbReference>
<feature type="domain" description="Pyrrolo-quinoline quinone repeat" evidence="3">
    <location>
        <begin position="316"/>
        <end position="428"/>
    </location>
</feature>
<dbReference type="Proteomes" id="UP001430306">
    <property type="component" value="Unassembled WGS sequence"/>
</dbReference>
<evidence type="ECO:0000259" key="3">
    <source>
        <dbReference type="Pfam" id="PF13360"/>
    </source>
</evidence>
<evidence type="ECO:0000313" key="5">
    <source>
        <dbReference type="Proteomes" id="UP001430306"/>
    </source>
</evidence>
<feature type="signal peptide" evidence="2">
    <location>
        <begin position="1"/>
        <end position="29"/>
    </location>
</feature>
<feature type="region of interest" description="Disordered" evidence="1">
    <location>
        <begin position="468"/>
        <end position="539"/>
    </location>
</feature>
<feature type="compositionally biased region" description="Low complexity" evidence="1">
    <location>
        <begin position="514"/>
        <end position="539"/>
    </location>
</feature>
<protein>
    <submittedName>
        <fullName evidence="4">PQQ-binding-like beta-propeller repeat protein</fullName>
    </submittedName>
</protein>
<feature type="compositionally biased region" description="Basic and acidic residues" evidence="1">
    <location>
        <begin position="486"/>
        <end position="495"/>
    </location>
</feature>
<feature type="chain" id="PRO_5045994392" evidence="2">
    <location>
        <begin position="30"/>
        <end position="539"/>
    </location>
</feature>
<dbReference type="Gene3D" id="2.130.10.10">
    <property type="entry name" value="YVTN repeat-like/Quinoprotein amine dehydrogenase"/>
    <property type="match status" value="2"/>
</dbReference>
<dbReference type="PANTHER" id="PTHR34512:SF30">
    <property type="entry name" value="OUTER MEMBRANE PROTEIN ASSEMBLY FACTOR BAMB"/>
    <property type="match status" value="1"/>
</dbReference>
<dbReference type="RefSeq" id="WP_230274725.1">
    <property type="nucleotide sequence ID" value="NZ_JAJKFW010000025.1"/>
</dbReference>
<dbReference type="EMBL" id="JAJKFW010000025">
    <property type="protein sequence ID" value="MCC9643774.1"/>
    <property type="molecule type" value="Genomic_DNA"/>
</dbReference>
<organism evidence="4 5">
    <name type="scientific">Rhodopirellula halodulae</name>
    <dbReference type="NCBI Taxonomy" id="2894198"/>
    <lineage>
        <taxon>Bacteria</taxon>
        <taxon>Pseudomonadati</taxon>
        <taxon>Planctomycetota</taxon>
        <taxon>Planctomycetia</taxon>
        <taxon>Pirellulales</taxon>
        <taxon>Pirellulaceae</taxon>
        <taxon>Rhodopirellula</taxon>
    </lineage>
</organism>
<sequence length="539" mass="58009">MQRFSLPTFVFSVALAISQAGGWSGTAQADTQLLGPVETRQLGLEEVWRRNLSVPAGRQSIIDQKMVVHQTMSHSFVEVIEKSAQGAEPAEAVSADDAAAEAPVIDENATVYARIVVDMDPEKRGAVDEDEANRLGRLEILRLKRRGIEAELRTRKVPMIRFYTLSNDGTVECRDAESGELIWLQRVGGAGRTYGGLGVDETYVTVVNGGELIKLDVANGQEFGVTKLDYVPTGGAMHCNGYAVVPSVGSRIVCYDLNNSIPPPFAEIVSGGTLKMPAHLADANKVAWGTDRGFVYLMELEGEPNVQFRLNTDGIVSGTPAVASGERFFFGSESGQIYGLKATRTGEVLWSRPTGEPIYNSPIFYDEKVLYPTAYGNLMCVSAEDGYSVWPNMVPGVQELLGGIDGKIYARSMAGSLIVVAAEDGKLLGRFPNIQPDSLVVNRSTNRLYLVNERGTMQCLRRPGAVLPKVIQSSAPPEKDEEEAELEKQEPEKTDGGTGTPFDPGTNPFGGDGNDPFGGDMADPFAPAGGADPFGDSPF</sequence>
<accession>A0ABS8NJM6</accession>
<dbReference type="Pfam" id="PF13360">
    <property type="entry name" value="PQQ_2"/>
    <property type="match status" value="1"/>
</dbReference>